<dbReference type="RefSeq" id="WP_206594869.1">
    <property type="nucleotide sequence ID" value="NZ_JAFKCS010000014.1"/>
</dbReference>
<evidence type="ECO:0000313" key="3">
    <source>
        <dbReference type="Proteomes" id="UP000663992"/>
    </source>
</evidence>
<dbReference type="InterPro" id="IPR052163">
    <property type="entry name" value="DGC-Regulatory_Protein"/>
</dbReference>
<dbReference type="NCBIfam" id="TIGR00254">
    <property type="entry name" value="GGDEF"/>
    <property type="match status" value="1"/>
</dbReference>
<dbReference type="InterPro" id="IPR043128">
    <property type="entry name" value="Rev_trsase/Diguanyl_cyclase"/>
</dbReference>
<dbReference type="PANTHER" id="PTHR46663">
    <property type="entry name" value="DIGUANYLATE CYCLASE DGCT-RELATED"/>
    <property type="match status" value="1"/>
</dbReference>
<dbReference type="Gene3D" id="3.30.70.270">
    <property type="match status" value="1"/>
</dbReference>
<organism evidence="2 3">
    <name type="scientific">Bowmanella yangjiangensis</name>
    <dbReference type="NCBI Taxonomy" id="2811230"/>
    <lineage>
        <taxon>Bacteria</taxon>
        <taxon>Pseudomonadati</taxon>
        <taxon>Pseudomonadota</taxon>
        <taxon>Gammaproteobacteria</taxon>
        <taxon>Alteromonadales</taxon>
        <taxon>Alteromonadaceae</taxon>
        <taxon>Bowmanella</taxon>
    </lineage>
</organism>
<dbReference type="Proteomes" id="UP000663992">
    <property type="component" value="Unassembled WGS sequence"/>
</dbReference>
<gene>
    <name evidence="2" type="ORF">J0A65_14155</name>
</gene>
<dbReference type="PROSITE" id="PS50887">
    <property type="entry name" value="GGDEF"/>
    <property type="match status" value="1"/>
</dbReference>
<feature type="domain" description="GGDEF" evidence="1">
    <location>
        <begin position="32"/>
        <end position="122"/>
    </location>
</feature>
<protein>
    <submittedName>
        <fullName evidence="2">Diguanylate cyclase</fullName>
    </submittedName>
</protein>
<evidence type="ECO:0000259" key="1">
    <source>
        <dbReference type="PROSITE" id="PS50887"/>
    </source>
</evidence>
<dbReference type="SUPFAM" id="SSF55073">
    <property type="entry name" value="Nucleotide cyclase"/>
    <property type="match status" value="1"/>
</dbReference>
<name>A0ABS3CWW9_9ALTE</name>
<keyword evidence="3" id="KW-1185">Reference proteome</keyword>
<dbReference type="PANTHER" id="PTHR46663:SF4">
    <property type="entry name" value="DIGUANYLATE CYCLASE DGCT-RELATED"/>
    <property type="match status" value="1"/>
</dbReference>
<reference evidence="2 3" key="1">
    <citation type="submission" date="2021-03" db="EMBL/GenBank/DDBJ databases">
        <title>novel species isolated from a fishpond in China.</title>
        <authorList>
            <person name="Lu H."/>
            <person name="Cai Z."/>
        </authorList>
    </citation>
    <scope>NUCLEOTIDE SEQUENCE [LARGE SCALE GENOMIC DNA]</scope>
    <source>
        <strain evidence="2 3">Y57</strain>
    </source>
</reference>
<dbReference type="EMBL" id="JAFKCS010000014">
    <property type="protein sequence ID" value="MBN7821009.1"/>
    <property type="molecule type" value="Genomic_DNA"/>
</dbReference>
<dbReference type="InterPro" id="IPR000160">
    <property type="entry name" value="GGDEF_dom"/>
</dbReference>
<evidence type="ECO:0000313" key="2">
    <source>
        <dbReference type="EMBL" id="MBN7821009.1"/>
    </source>
</evidence>
<dbReference type="Pfam" id="PF00990">
    <property type="entry name" value="GGDEF"/>
    <property type="match status" value="1"/>
</dbReference>
<comment type="caution">
    <text evidence="2">The sequence shown here is derived from an EMBL/GenBank/DDBJ whole genome shotgun (WGS) entry which is preliminary data.</text>
</comment>
<dbReference type="InterPro" id="IPR029787">
    <property type="entry name" value="Nucleotide_cyclase"/>
</dbReference>
<sequence>MGDQETALTYFQDALRLDIDSGQPKNMADSHTKVANVLKDLGRIDWPVSKSHGHSAGDLMPQQFAASLQQVFRSSDYLGRWSGEEFVVVSRFTNRRRAAELAQPLLDRIPTTGKRASGSGSR</sequence>
<proteinExistence type="predicted"/>
<accession>A0ABS3CWW9</accession>